<feature type="compositionally biased region" description="Polar residues" evidence="14">
    <location>
        <begin position="297"/>
        <end position="328"/>
    </location>
</feature>
<dbReference type="PANTHER" id="PTHR45812:SF1">
    <property type="entry name" value="DNA POLYMERASE ZETA CATALYTIC SUBUNIT"/>
    <property type="match status" value="1"/>
</dbReference>
<evidence type="ECO:0000256" key="12">
    <source>
        <dbReference type="ARBA" id="ARBA00049244"/>
    </source>
</evidence>
<feature type="domain" description="DNA-directed DNA polymerase family B multifunctional" evidence="15">
    <location>
        <begin position="661"/>
        <end position="939"/>
    </location>
</feature>
<reference evidence="17" key="1">
    <citation type="submission" date="2014-05" db="EMBL/GenBank/DDBJ databases">
        <authorList>
            <person name="Chronopoulou M."/>
        </authorList>
    </citation>
    <scope>NUCLEOTIDE SEQUENCE</scope>
    <source>
        <tissue evidence="17">Whole organism</tissue>
    </source>
</reference>
<evidence type="ECO:0000256" key="6">
    <source>
        <dbReference type="ARBA" id="ARBA00022763"/>
    </source>
</evidence>
<evidence type="ECO:0000256" key="13">
    <source>
        <dbReference type="RuleBase" id="RU000442"/>
    </source>
</evidence>
<keyword evidence="10" id="KW-0411">Iron-sulfur</keyword>
<feature type="domain" description="DNA-directed DNA polymerase family B exonuclease" evidence="16">
    <location>
        <begin position="420"/>
        <end position="596"/>
    </location>
</feature>
<evidence type="ECO:0000256" key="7">
    <source>
        <dbReference type="ARBA" id="ARBA00022833"/>
    </source>
</evidence>
<evidence type="ECO:0000256" key="4">
    <source>
        <dbReference type="ARBA" id="ARBA00022695"/>
    </source>
</evidence>
<dbReference type="Gene3D" id="1.10.287.690">
    <property type="entry name" value="Helix hairpin bin"/>
    <property type="match status" value="1"/>
</dbReference>
<feature type="region of interest" description="Disordered" evidence="14">
    <location>
        <begin position="1"/>
        <end position="20"/>
    </location>
</feature>
<keyword evidence="13" id="KW-0235">DNA replication</keyword>
<keyword evidence="7" id="KW-0862">Zinc</keyword>
<evidence type="ECO:0000313" key="17">
    <source>
        <dbReference type="EMBL" id="CDW20124.1"/>
    </source>
</evidence>
<dbReference type="SMART" id="SM00486">
    <property type="entry name" value="POLBc"/>
    <property type="match status" value="1"/>
</dbReference>
<dbReference type="CDD" id="cd05778">
    <property type="entry name" value="DNA_polB_zeta_exo"/>
    <property type="match status" value="1"/>
</dbReference>
<keyword evidence="8 13" id="KW-0239">DNA-directed DNA polymerase</keyword>
<dbReference type="PRINTS" id="PR00106">
    <property type="entry name" value="DNAPOLB"/>
</dbReference>
<comment type="cofactor">
    <cofactor evidence="1">
        <name>[4Fe-4S] cluster</name>
        <dbReference type="ChEBI" id="CHEBI:49883"/>
    </cofactor>
</comment>
<evidence type="ECO:0000256" key="2">
    <source>
        <dbReference type="ARBA" id="ARBA00005755"/>
    </source>
</evidence>
<dbReference type="InterPro" id="IPR036397">
    <property type="entry name" value="RNaseH_sf"/>
</dbReference>
<evidence type="ECO:0000256" key="8">
    <source>
        <dbReference type="ARBA" id="ARBA00022932"/>
    </source>
</evidence>
<dbReference type="FunFam" id="3.30.420.10:FF:000024">
    <property type="entry name" value="DNA polymerase zeta catalytic subunit"/>
    <property type="match status" value="1"/>
</dbReference>
<feature type="compositionally biased region" description="Basic residues" evidence="14">
    <location>
        <begin position="1"/>
        <end position="12"/>
    </location>
</feature>
<dbReference type="InterPro" id="IPR023211">
    <property type="entry name" value="DNA_pol_palm_dom_sf"/>
</dbReference>
<dbReference type="GO" id="GO:0042276">
    <property type="term" value="P:error-prone translesion synthesis"/>
    <property type="evidence" value="ECO:0007669"/>
    <property type="project" value="TreeGrafter"/>
</dbReference>
<evidence type="ECO:0000256" key="14">
    <source>
        <dbReference type="SAM" id="MobiDB-lite"/>
    </source>
</evidence>
<dbReference type="GO" id="GO:0000166">
    <property type="term" value="F:nucleotide binding"/>
    <property type="evidence" value="ECO:0007669"/>
    <property type="project" value="InterPro"/>
</dbReference>
<dbReference type="Gene3D" id="3.30.420.10">
    <property type="entry name" value="Ribonuclease H-like superfamily/Ribonuclease H"/>
    <property type="match status" value="1"/>
</dbReference>
<dbReference type="InterPro" id="IPR006133">
    <property type="entry name" value="DNA-dir_DNA_pol_B_exonuc"/>
</dbReference>
<dbReference type="GO" id="GO:0005634">
    <property type="term" value="C:nucleus"/>
    <property type="evidence" value="ECO:0007669"/>
    <property type="project" value="TreeGrafter"/>
</dbReference>
<dbReference type="GO" id="GO:0000724">
    <property type="term" value="P:double-strand break repair via homologous recombination"/>
    <property type="evidence" value="ECO:0007669"/>
    <property type="project" value="TreeGrafter"/>
</dbReference>
<sequence>MSSNQKRRKSSSRNKDWVEDSLSDGDLEKLLKCKQLSVVLTPLDNTQNEAVGSLTTEKLRKTPSHSRSLTIDSEASIISNPSLSNNEDDIVLSSPNRDTSPFARSSNESLLTDKSNQLLNQTSHIKSFYDFSTTHFNFRESDEEYEDIFEITQKVIKPPTRGPFSSEIRASLSDFSIPKVKQVPVILNEKDKFNAPEFISSFESNESLNGLRKSVRDVYGIDDSKAKSMFSKKFRVLQPPDKAPTNKDITNWIKAKRILFETKNKETTAKEDCSDNEEDMPTQLNTTRVLRVRQNSEDSLGSELSCSPPSPVMSQERSVIESPNTTPINKLKDKKEIPSSDGEDDDIIQSSQMECSTPQLSRSSILLRRKLMNTNYKKKFSSFNSGKSSLIESQLIDAPSICPAIPLDNLQNAHTFHRYQHLTIMSVEVYVRSRPKLKPDPEFDEIGAIFYHIMNDIPESSGNTQITGLQVLATDKDNQIKLEANMENISIDFSSSEYDLIKDFVKIVYEHDPDMITGYETHQLSWGYIIKRARFINIDLISALSRIIKEQDQKTIDLYEGENEYEMDFKIEGRIILNIWKLLRSEASLYSYTFENMMFHILHKRVPKYDDEMLSSWWNYGCNRWKVIEYFIKRVQGNVSILEQLDLFGRNSELARLFGIQFYEVISRGSQFRVESMMLRLAKSQNYVSLSPSVRQRARMRSGEYIPLVMEPESKFYTDPVILLDFQSLYPSIIMAYNYCFTTCLGRVLQSQDNEDSYEFGCSVLPHPTLSELARLEDHLTFSPGGIAFLKASVRKGILPEMLHKILDTRVMVKRSMKLYRDDNILKRTLHARQLGLKLIANVTYGYTSANFSGRMPCIEVGDSVVSKGRETLERCIKLIESHPSWNGRVVYGDTDSVFVLLKGRTKEEAFNIGDEMAKAVTLDNPKPVKLKFEKVIFILL</sequence>
<evidence type="ECO:0000259" key="15">
    <source>
        <dbReference type="Pfam" id="PF00136"/>
    </source>
</evidence>
<name>A0A0K2T227_LEPSM</name>
<dbReference type="SUPFAM" id="SSF53098">
    <property type="entry name" value="Ribonuclease H-like"/>
    <property type="match status" value="1"/>
</dbReference>
<evidence type="ECO:0000256" key="1">
    <source>
        <dbReference type="ARBA" id="ARBA00001966"/>
    </source>
</evidence>
<evidence type="ECO:0000256" key="5">
    <source>
        <dbReference type="ARBA" id="ARBA00022723"/>
    </source>
</evidence>
<proteinExistence type="inferred from homology"/>
<dbReference type="InterPro" id="IPR006172">
    <property type="entry name" value="DNA-dir_DNA_pol_B"/>
</dbReference>
<dbReference type="PROSITE" id="PS00116">
    <property type="entry name" value="DNA_POLYMERASE_B"/>
    <property type="match status" value="1"/>
</dbReference>
<dbReference type="GO" id="GO:0003887">
    <property type="term" value="F:DNA-directed DNA polymerase activity"/>
    <property type="evidence" value="ECO:0007669"/>
    <property type="project" value="UniProtKB-KW"/>
</dbReference>
<dbReference type="FunFam" id="1.10.287.690:FF:000002">
    <property type="entry name" value="DNA polymerase zeta"/>
    <property type="match status" value="1"/>
</dbReference>
<dbReference type="AlphaFoldDB" id="A0A0K2T227"/>
<evidence type="ECO:0000256" key="9">
    <source>
        <dbReference type="ARBA" id="ARBA00023004"/>
    </source>
</evidence>
<keyword evidence="9" id="KW-0408">Iron</keyword>
<comment type="similarity">
    <text evidence="2 13">Belongs to the DNA polymerase type-B family.</text>
</comment>
<dbReference type="InterPro" id="IPR043502">
    <property type="entry name" value="DNA/RNA_pol_sf"/>
</dbReference>
<dbReference type="InterPro" id="IPR012337">
    <property type="entry name" value="RNaseH-like_sf"/>
</dbReference>
<keyword evidence="6" id="KW-0227">DNA damage</keyword>
<evidence type="ECO:0000256" key="10">
    <source>
        <dbReference type="ARBA" id="ARBA00023014"/>
    </source>
</evidence>
<keyword evidence="3 13" id="KW-0808">Transferase</keyword>
<accession>A0A0K2T227</accession>
<dbReference type="GO" id="GO:0051536">
    <property type="term" value="F:iron-sulfur cluster binding"/>
    <property type="evidence" value="ECO:0007669"/>
    <property type="project" value="UniProtKB-KW"/>
</dbReference>
<dbReference type="InterPro" id="IPR030559">
    <property type="entry name" value="PolZ_Rev3"/>
</dbReference>
<dbReference type="SUPFAM" id="SSF56672">
    <property type="entry name" value="DNA/RNA polymerases"/>
    <property type="match status" value="1"/>
</dbReference>
<keyword evidence="13" id="KW-0238">DNA-binding</keyword>
<dbReference type="GO" id="GO:0006260">
    <property type="term" value="P:DNA replication"/>
    <property type="evidence" value="ECO:0007669"/>
    <property type="project" value="UniProtKB-KW"/>
</dbReference>
<feature type="region of interest" description="Disordered" evidence="14">
    <location>
        <begin position="294"/>
        <end position="354"/>
    </location>
</feature>
<dbReference type="GO" id="GO:0046872">
    <property type="term" value="F:metal ion binding"/>
    <property type="evidence" value="ECO:0007669"/>
    <property type="project" value="UniProtKB-KW"/>
</dbReference>
<dbReference type="EMBL" id="HACA01002763">
    <property type="protein sequence ID" value="CDW20124.1"/>
    <property type="molecule type" value="Transcribed_RNA"/>
</dbReference>
<dbReference type="Pfam" id="PF00136">
    <property type="entry name" value="DNA_pol_B"/>
    <property type="match status" value="1"/>
</dbReference>
<dbReference type="InterPro" id="IPR006134">
    <property type="entry name" value="DNA-dir_DNA_pol_B_multi_dom"/>
</dbReference>
<evidence type="ECO:0000256" key="11">
    <source>
        <dbReference type="ARBA" id="ARBA00023204"/>
    </source>
</evidence>
<dbReference type="PANTHER" id="PTHR45812">
    <property type="entry name" value="DNA POLYMERASE ZETA CATALYTIC SUBUNIT"/>
    <property type="match status" value="1"/>
</dbReference>
<dbReference type="OrthoDB" id="10532348at2759"/>
<dbReference type="GO" id="GO:0016035">
    <property type="term" value="C:zeta DNA polymerase complex"/>
    <property type="evidence" value="ECO:0007669"/>
    <property type="project" value="InterPro"/>
</dbReference>
<dbReference type="Pfam" id="PF03104">
    <property type="entry name" value="DNA_pol_B_exo1"/>
    <property type="match status" value="1"/>
</dbReference>
<feature type="compositionally biased region" description="Polar residues" evidence="14">
    <location>
        <begin position="93"/>
        <end position="106"/>
    </location>
</feature>
<feature type="region of interest" description="Disordered" evidence="14">
    <location>
        <begin position="80"/>
        <end position="106"/>
    </location>
</feature>
<keyword evidence="4 13" id="KW-0548">Nucleotidyltransferase</keyword>
<dbReference type="InterPro" id="IPR017964">
    <property type="entry name" value="DNA-dir_DNA_pol_B_CS"/>
</dbReference>
<protein>
    <recommendedName>
        <fullName evidence="13">DNA polymerase</fullName>
        <ecNumber evidence="13">2.7.7.7</ecNumber>
    </recommendedName>
</protein>
<organism evidence="17">
    <name type="scientific">Lepeophtheirus salmonis</name>
    <name type="common">Salmon louse</name>
    <name type="synonym">Caligus salmonis</name>
    <dbReference type="NCBI Taxonomy" id="72036"/>
    <lineage>
        <taxon>Eukaryota</taxon>
        <taxon>Metazoa</taxon>
        <taxon>Ecdysozoa</taxon>
        <taxon>Arthropoda</taxon>
        <taxon>Crustacea</taxon>
        <taxon>Multicrustacea</taxon>
        <taxon>Hexanauplia</taxon>
        <taxon>Copepoda</taxon>
        <taxon>Siphonostomatoida</taxon>
        <taxon>Caligidae</taxon>
        <taxon>Lepeophtheirus</taxon>
    </lineage>
</organism>
<comment type="catalytic activity">
    <reaction evidence="12 13">
        <text>DNA(n) + a 2'-deoxyribonucleoside 5'-triphosphate = DNA(n+1) + diphosphate</text>
        <dbReference type="Rhea" id="RHEA:22508"/>
        <dbReference type="Rhea" id="RHEA-COMP:17339"/>
        <dbReference type="Rhea" id="RHEA-COMP:17340"/>
        <dbReference type="ChEBI" id="CHEBI:33019"/>
        <dbReference type="ChEBI" id="CHEBI:61560"/>
        <dbReference type="ChEBI" id="CHEBI:173112"/>
        <dbReference type="EC" id="2.7.7.7"/>
    </reaction>
</comment>
<keyword evidence="5" id="KW-0479">Metal-binding</keyword>
<evidence type="ECO:0000259" key="16">
    <source>
        <dbReference type="Pfam" id="PF03104"/>
    </source>
</evidence>
<keyword evidence="11" id="KW-0234">DNA repair</keyword>
<dbReference type="EC" id="2.7.7.7" evidence="13"/>
<dbReference type="GO" id="GO:0003677">
    <property type="term" value="F:DNA binding"/>
    <property type="evidence" value="ECO:0007669"/>
    <property type="project" value="UniProtKB-KW"/>
</dbReference>
<dbReference type="Gene3D" id="3.90.1600.10">
    <property type="entry name" value="Palm domain of DNA polymerase"/>
    <property type="match status" value="1"/>
</dbReference>
<evidence type="ECO:0000256" key="3">
    <source>
        <dbReference type="ARBA" id="ARBA00022679"/>
    </source>
</evidence>